<evidence type="ECO:0000313" key="6">
    <source>
        <dbReference type="Proteomes" id="UP000612055"/>
    </source>
</evidence>
<dbReference type="PANTHER" id="PTHR24301:SF2">
    <property type="entry name" value="THROMBOXANE-A SYNTHASE"/>
    <property type="match status" value="1"/>
</dbReference>
<keyword evidence="1 2" id="KW-0408">Iron</keyword>
<feature type="region of interest" description="Disordered" evidence="3">
    <location>
        <begin position="179"/>
        <end position="199"/>
    </location>
</feature>
<dbReference type="GO" id="GO:0020037">
    <property type="term" value="F:heme binding"/>
    <property type="evidence" value="ECO:0007669"/>
    <property type="project" value="InterPro"/>
</dbReference>
<dbReference type="GO" id="GO:0004497">
    <property type="term" value="F:monooxygenase activity"/>
    <property type="evidence" value="ECO:0007669"/>
    <property type="project" value="UniProtKB-KW"/>
</dbReference>
<evidence type="ECO:0000256" key="3">
    <source>
        <dbReference type="SAM" id="MobiDB-lite"/>
    </source>
</evidence>
<keyword evidence="2" id="KW-0560">Oxidoreductase</keyword>
<proteinExistence type="inferred from homology"/>
<feature type="region of interest" description="Disordered" evidence="3">
    <location>
        <begin position="316"/>
        <end position="349"/>
    </location>
</feature>
<evidence type="ECO:0000256" key="1">
    <source>
        <dbReference type="PIRSR" id="PIRSR602401-1"/>
    </source>
</evidence>
<feature type="signal peptide" evidence="4">
    <location>
        <begin position="1"/>
        <end position="24"/>
    </location>
</feature>
<keyword evidence="4" id="KW-0732">Signal</keyword>
<evidence type="ECO:0000256" key="4">
    <source>
        <dbReference type="SAM" id="SignalP"/>
    </source>
</evidence>
<name>A0A835XYV9_9CHLO</name>
<dbReference type="InterPro" id="IPR036396">
    <property type="entry name" value="Cyt_P450_sf"/>
</dbReference>
<dbReference type="PRINTS" id="PR00385">
    <property type="entry name" value="P450"/>
</dbReference>
<dbReference type="Gene3D" id="1.10.630.10">
    <property type="entry name" value="Cytochrome P450"/>
    <property type="match status" value="1"/>
</dbReference>
<dbReference type="EMBL" id="JAEHOE010000046">
    <property type="protein sequence ID" value="KAG2492269.1"/>
    <property type="molecule type" value="Genomic_DNA"/>
</dbReference>
<dbReference type="InterPro" id="IPR001128">
    <property type="entry name" value="Cyt_P450"/>
</dbReference>
<dbReference type="GO" id="GO:0016705">
    <property type="term" value="F:oxidoreductase activity, acting on paired donors, with incorporation or reduction of molecular oxygen"/>
    <property type="evidence" value="ECO:0007669"/>
    <property type="project" value="InterPro"/>
</dbReference>
<dbReference type="OrthoDB" id="507451at2759"/>
<comment type="similarity">
    <text evidence="2">Belongs to the cytochrome P450 family.</text>
</comment>
<evidence type="ECO:0008006" key="7">
    <source>
        <dbReference type="Google" id="ProtNLM"/>
    </source>
</evidence>
<reference evidence="5" key="1">
    <citation type="journal article" date="2020" name="bioRxiv">
        <title>Comparative genomics of Chlamydomonas.</title>
        <authorList>
            <person name="Craig R.J."/>
            <person name="Hasan A.R."/>
            <person name="Ness R.W."/>
            <person name="Keightley P.D."/>
        </authorList>
    </citation>
    <scope>NUCLEOTIDE SEQUENCE</scope>
    <source>
        <strain evidence="5">CCAP 11/70</strain>
    </source>
</reference>
<feature type="binding site" description="axial binding residue" evidence="1">
    <location>
        <position position="542"/>
    </location>
    <ligand>
        <name>heme</name>
        <dbReference type="ChEBI" id="CHEBI:30413"/>
    </ligand>
    <ligandPart>
        <name>Fe</name>
        <dbReference type="ChEBI" id="CHEBI:18248"/>
    </ligandPart>
</feature>
<dbReference type="AlphaFoldDB" id="A0A835XYV9"/>
<protein>
    <recommendedName>
        <fullName evidence="7">Cytochrome P450</fullName>
    </recommendedName>
</protein>
<dbReference type="Proteomes" id="UP000612055">
    <property type="component" value="Unassembled WGS sequence"/>
</dbReference>
<sequence length="597" mass="64325">MLLVVWALGGLVLLILLPVVVTLAQEVVTRWKYRHIPGPPQRWLTGNLQDMLKHGMLSCIDRWAEAYGPLFGFRLMGRMFVVVADVDAVRTALYKITNHAMLANPNMHLVTNDLRSLDTNGLLLAKDEYWRWVRNAWQPAFSPASLRGYQGLMDREALALATRLEARVRLAAAAEGGAEAGAGAETEGGDCPTPQPIRGGHAEAEVLAEMSRITLAVVGSSAYGVDFSSPEFKASGRASGAGGDLSLVDACNDWFRTMSPSCRSRWAIATAFPCVLPLVQRVACALPDRVLGMHLKARHVLRDTALRLVRDWRARGPATTPSTTAAATGQPNGDKALAKATEPAAPAPAAPAVAPGSFLGLMLAARDKSTGQALTDVQLISQVQTFVLGGFETTANALTFAVYLLATNPDKAERLMREVDALLPPPSQGAELTDELLDKLVYTEAVVQEALRLFPPAHATSRESDKDISLCGFTVPAHATIFIPINHLHRSEQLWPDAKSFRPERFLPGACPAAGVSAAEVEGLAARHGSAFAPFGSGTRMCVGWRFAMQEAKTVLARLYQRLSFELPPGHPPFETVAGLTLAPKGSFRVRVLLRGK</sequence>
<feature type="compositionally biased region" description="Low complexity" evidence="3">
    <location>
        <begin position="316"/>
        <end position="329"/>
    </location>
</feature>
<dbReference type="SUPFAM" id="SSF48264">
    <property type="entry name" value="Cytochrome P450"/>
    <property type="match status" value="1"/>
</dbReference>
<dbReference type="PROSITE" id="PS00086">
    <property type="entry name" value="CYTOCHROME_P450"/>
    <property type="match status" value="1"/>
</dbReference>
<dbReference type="Pfam" id="PF00067">
    <property type="entry name" value="p450"/>
    <property type="match status" value="2"/>
</dbReference>
<feature type="chain" id="PRO_5032586393" description="Cytochrome P450" evidence="4">
    <location>
        <begin position="25"/>
        <end position="597"/>
    </location>
</feature>
<evidence type="ECO:0000256" key="2">
    <source>
        <dbReference type="RuleBase" id="RU000461"/>
    </source>
</evidence>
<comment type="caution">
    <text evidence="5">The sequence shown here is derived from an EMBL/GenBank/DDBJ whole genome shotgun (WGS) entry which is preliminary data.</text>
</comment>
<dbReference type="GO" id="GO:0005506">
    <property type="term" value="F:iron ion binding"/>
    <property type="evidence" value="ECO:0007669"/>
    <property type="project" value="InterPro"/>
</dbReference>
<keyword evidence="1 2" id="KW-0349">Heme</keyword>
<dbReference type="PANTHER" id="PTHR24301">
    <property type="entry name" value="THROMBOXANE-A SYNTHASE"/>
    <property type="match status" value="1"/>
</dbReference>
<dbReference type="InterPro" id="IPR002401">
    <property type="entry name" value="Cyt_P450_E_grp-I"/>
</dbReference>
<keyword evidence="2" id="KW-0503">Monooxygenase</keyword>
<dbReference type="PRINTS" id="PR00463">
    <property type="entry name" value="EP450I"/>
</dbReference>
<organism evidence="5 6">
    <name type="scientific">Edaphochlamys debaryana</name>
    <dbReference type="NCBI Taxonomy" id="47281"/>
    <lineage>
        <taxon>Eukaryota</taxon>
        <taxon>Viridiplantae</taxon>
        <taxon>Chlorophyta</taxon>
        <taxon>core chlorophytes</taxon>
        <taxon>Chlorophyceae</taxon>
        <taxon>CS clade</taxon>
        <taxon>Chlamydomonadales</taxon>
        <taxon>Chlamydomonadales incertae sedis</taxon>
        <taxon>Edaphochlamys</taxon>
    </lineage>
</organism>
<accession>A0A835XYV9</accession>
<evidence type="ECO:0000313" key="5">
    <source>
        <dbReference type="EMBL" id="KAG2492269.1"/>
    </source>
</evidence>
<dbReference type="InterPro" id="IPR017972">
    <property type="entry name" value="Cyt_P450_CS"/>
</dbReference>
<keyword evidence="1 2" id="KW-0479">Metal-binding</keyword>
<keyword evidence="6" id="KW-1185">Reference proteome</keyword>
<gene>
    <name evidence="5" type="ORF">HYH03_009509</name>
</gene>
<comment type="cofactor">
    <cofactor evidence="1">
        <name>heme</name>
        <dbReference type="ChEBI" id="CHEBI:30413"/>
    </cofactor>
</comment>